<sequence length="459" mass="54290">MGRNTKYIIIYLAAISLLISVALQLAHAETQAEPPVELHQAKLDQMLAPIALYPDSLLSHILIGATYPLEVVQAARWREEHANLSEQQALDLAEQQDWDPSVIALTPFTELLERMSKDLNWLQDLGDAFLANEEQVLESVQTLRSRAYAKGNLQDNQYQNVEREQDKIVIHSVERETVYVPYYDTRVVYGDWWWTVHQPIFWRSPRHYTFHSGFHWSPRFHISAGFFFGGFHWRNNYVVINNDYRYRRSNHRYTYSKVRNYPRWQHNNHHRRSVKYHRGYNGTHKRTVTSRNVEMQKNRIHRDKVVSRLKHQQSARNHGQYKREQNAYNKQNAFSKKSADSKKKAHFEQSRKSNGETFSKRSSQANGRSYKIEQGRQKTEQLRTKPQRTIKSQRSEHQRVKHQSTDRNNGKNRYVSKPAKAVKRASQNKQHRTPSRMTKQSNRQSKTQSGKFNARRVEP</sequence>
<gene>
    <name evidence="2" type="ORF">WNY77_16580</name>
</gene>
<feature type="compositionally biased region" description="Basic and acidic residues" evidence="1">
    <location>
        <begin position="337"/>
        <end position="354"/>
    </location>
</feature>
<feature type="compositionally biased region" description="Polar residues" evidence="1">
    <location>
        <begin position="435"/>
        <end position="451"/>
    </location>
</feature>
<dbReference type="PANTHER" id="PTHR40269">
    <property type="entry name" value="OUTER MEMBRANE PROTEIN-RELATED"/>
    <property type="match status" value="1"/>
</dbReference>
<feature type="compositionally biased region" description="Basic and acidic residues" evidence="1">
    <location>
        <begin position="393"/>
        <end position="409"/>
    </location>
</feature>
<evidence type="ECO:0000256" key="1">
    <source>
        <dbReference type="SAM" id="MobiDB-lite"/>
    </source>
</evidence>
<evidence type="ECO:0000313" key="3">
    <source>
        <dbReference type="Proteomes" id="UP001461163"/>
    </source>
</evidence>
<dbReference type="PANTHER" id="PTHR40269:SF1">
    <property type="entry name" value="OUTER MEMBRANE PROTEIN"/>
    <property type="match status" value="1"/>
</dbReference>
<name>A0ABU9SYS0_9ALTE</name>
<dbReference type="Pfam" id="PF11737">
    <property type="entry name" value="DUF3300"/>
    <property type="match status" value="1"/>
</dbReference>
<dbReference type="EMBL" id="JBBMQS010000010">
    <property type="protein sequence ID" value="MEM5499028.1"/>
    <property type="molecule type" value="Genomic_DNA"/>
</dbReference>
<reference evidence="2 3" key="1">
    <citation type="submission" date="2024-03" db="EMBL/GenBank/DDBJ databases">
        <title>Community enrichment and isolation of bacterial strains for fucoidan degradation.</title>
        <authorList>
            <person name="Sichert A."/>
        </authorList>
    </citation>
    <scope>NUCLEOTIDE SEQUENCE [LARGE SCALE GENOMIC DNA]</scope>
    <source>
        <strain evidence="2 3">AS12</strain>
    </source>
</reference>
<feature type="compositionally biased region" description="Basic and acidic residues" evidence="1">
    <location>
        <begin position="370"/>
        <end position="383"/>
    </location>
</feature>
<organism evidence="2 3">
    <name type="scientific">Paraglaciecola mesophila</name>
    <dbReference type="NCBI Taxonomy" id="197222"/>
    <lineage>
        <taxon>Bacteria</taxon>
        <taxon>Pseudomonadati</taxon>
        <taxon>Pseudomonadota</taxon>
        <taxon>Gammaproteobacteria</taxon>
        <taxon>Alteromonadales</taxon>
        <taxon>Alteromonadaceae</taxon>
        <taxon>Paraglaciecola</taxon>
    </lineage>
</organism>
<proteinExistence type="predicted"/>
<evidence type="ECO:0000313" key="2">
    <source>
        <dbReference type="EMBL" id="MEM5499028.1"/>
    </source>
</evidence>
<protein>
    <submittedName>
        <fullName evidence="2">DUF3300 domain-containing protein</fullName>
    </submittedName>
</protein>
<accession>A0ABU9SYS0</accession>
<feature type="compositionally biased region" description="Polar residues" evidence="1">
    <location>
        <begin position="355"/>
        <end position="367"/>
    </location>
</feature>
<comment type="caution">
    <text evidence="2">The sequence shown here is derived from an EMBL/GenBank/DDBJ whole genome shotgun (WGS) entry which is preliminary data.</text>
</comment>
<keyword evidence="3" id="KW-1185">Reference proteome</keyword>
<feature type="region of interest" description="Disordered" evidence="1">
    <location>
        <begin position="305"/>
        <end position="459"/>
    </location>
</feature>
<dbReference type="RefSeq" id="WP_342882334.1">
    <property type="nucleotide sequence ID" value="NZ_JBBMQS010000010.1"/>
</dbReference>
<dbReference type="Proteomes" id="UP001461163">
    <property type="component" value="Unassembled WGS sequence"/>
</dbReference>
<dbReference type="InterPro" id="IPR021728">
    <property type="entry name" value="DUF3300"/>
</dbReference>